<organism evidence="2 3">
    <name type="scientific">Mariniflexile gromovii</name>
    <dbReference type="NCBI Taxonomy" id="362523"/>
    <lineage>
        <taxon>Bacteria</taxon>
        <taxon>Pseudomonadati</taxon>
        <taxon>Bacteroidota</taxon>
        <taxon>Flavobacteriia</taxon>
        <taxon>Flavobacteriales</taxon>
        <taxon>Flavobacteriaceae</taxon>
        <taxon>Mariniflexile</taxon>
    </lineage>
</organism>
<feature type="transmembrane region" description="Helical" evidence="1">
    <location>
        <begin position="251"/>
        <end position="270"/>
    </location>
</feature>
<dbReference type="EMBL" id="JAGJCB010000021">
    <property type="protein sequence ID" value="MBP0905373.1"/>
    <property type="molecule type" value="Genomic_DNA"/>
</dbReference>
<sequence>MNKPYIELRNRHDFGETINTYFLFLKYNFKKYTSLYLRYNAVSIILSIIASYLLVTGFMGLASRDFRFGMNNDGDHTIYLIVGAVVLVLVLFVTALINYSFSSAYMAEYVNSSGEVQSKNVWQKIKHNLGTVILFIFLGIGLYIGYFIVSLIFAFIPLIGMLIQYGLSFLLAAFFGLSFISIFSDNKGLSSALSEGWSFTFSSFGKVILYGLVIGILNMMITMLIISIPGFIIGIYVYFSLESNVDLVTSIFANVIFTLGFAMFLLSFIYTQALSQIAYSVLYYNIYEEKNNVFLRNKIEQIGVNE</sequence>
<reference evidence="2 3" key="1">
    <citation type="submission" date="2021-04" db="EMBL/GenBank/DDBJ databases">
        <title>Mariniflexile gromovii gen. nov., sp. nov., a gliding bacterium isolated from the sea urchin Strongylocentrotus intermedius.</title>
        <authorList>
            <person name="Ko S."/>
            <person name="Le V."/>
            <person name="Ahn C.-Y."/>
            <person name="Oh H.-M."/>
        </authorList>
    </citation>
    <scope>NUCLEOTIDE SEQUENCE [LARGE SCALE GENOMIC DNA]</scope>
    <source>
        <strain evidence="2 3">KCTC 12570</strain>
    </source>
</reference>
<keyword evidence="3" id="KW-1185">Reference proteome</keyword>
<accession>A0ABS4BXQ2</accession>
<proteinExistence type="predicted"/>
<keyword evidence="1" id="KW-1133">Transmembrane helix</keyword>
<feature type="transmembrane region" description="Helical" evidence="1">
    <location>
        <begin position="78"/>
        <end position="99"/>
    </location>
</feature>
<feature type="transmembrane region" description="Helical" evidence="1">
    <location>
        <begin position="207"/>
        <end position="239"/>
    </location>
</feature>
<gene>
    <name evidence="2" type="ORF">J8H85_16185</name>
</gene>
<dbReference type="RefSeq" id="WP_209656343.1">
    <property type="nucleotide sequence ID" value="NZ_JAGJCB010000021.1"/>
</dbReference>
<comment type="caution">
    <text evidence="2">The sequence shown here is derived from an EMBL/GenBank/DDBJ whole genome shotgun (WGS) entry which is preliminary data.</text>
</comment>
<evidence type="ECO:0000256" key="1">
    <source>
        <dbReference type="SAM" id="Phobius"/>
    </source>
</evidence>
<name>A0ABS4BXQ2_9FLAO</name>
<evidence type="ECO:0008006" key="4">
    <source>
        <dbReference type="Google" id="ProtNLM"/>
    </source>
</evidence>
<feature type="transmembrane region" description="Helical" evidence="1">
    <location>
        <begin position="36"/>
        <end position="58"/>
    </location>
</feature>
<keyword evidence="1" id="KW-0812">Transmembrane</keyword>
<protein>
    <recommendedName>
        <fullName evidence="4">Glycerophosphoryl diester phosphodiesterase family protein</fullName>
    </recommendedName>
</protein>
<evidence type="ECO:0000313" key="2">
    <source>
        <dbReference type="EMBL" id="MBP0905373.1"/>
    </source>
</evidence>
<keyword evidence="1" id="KW-0472">Membrane</keyword>
<feature type="transmembrane region" description="Helical" evidence="1">
    <location>
        <begin position="162"/>
        <end position="183"/>
    </location>
</feature>
<feature type="transmembrane region" description="Helical" evidence="1">
    <location>
        <begin position="132"/>
        <end position="156"/>
    </location>
</feature>
<evidence type="ECO:0000313" key="3">
    <source>
        <dbReference type="Proteomes" id="UP000670776"/>
    </source>
</evidence>
<dbReference type="Proteomes" id="UP000670776">
    <property type="component" value="Unassembled WGS sequence"/>
</dbReference>